<evidence type="ECO:0000313" key="2">
    <source>
        <dbReference type="Proteomes" id="UP000077266"/>
    </source>
</evidence>
<keyword evidence="2" id="KW-1185">Reference proteome</keyword>
<dbReference type="AlphaFoldDB" id="A0A165DS91"/>
<name>A0A165DS91_EXIGL</name>
<accession>A0A165DS91</accession>
<organism evidence="1 2">
    <name type="scientific">Exidia glandulosa HHB12029</name>
    <dbReference type="NCBI Taxonomy" id="1314781"/>
    <lineage>
        <taxon>Eukaryota</taxon>
        <taxon>Fungi</taxon>
        <taxon>Dikarya</taxon>
        <taxon>Basidiomycota</taxon>
        <taxon>Agaricomycotina</taxon>
        <taxon>Agaricomycetes</taxon>
        <taxon>Auriculariales</taxon>
        <taxon>Exidiaceae</taxon>
        <taxon>Exidia</taxon>
    </lineage>
</organism>
<dbReference type="SUPFAM" id="SSF52047">
    <property type="entry name" value="RNI-like"/>
    <property type="match status" value="1"/>
</dbReference>
<dbReference type="OrthoDB" id="3225069at2759"/>
<dbReference type="InterPro" id="IPR032675">
    <property type="entry name" value="LRR_dom_sf"/>
</dbReference>
<evidence type="ECO:0008006" key="3">
    <source>
        <dbReference type="Google" id="ProtNLM"/>
    </source>
</evidence>
<evidence type="ECO:0000313" key="1">
    <source>
        <dbReference type="EMBL" id="KZV85242.1"/>
    </source>
</evidence>
<dbReference type="InParanoid" id="A0A165DS91"/>
<reference evidence="1 2" key="1">
    <citation type="journal article" date="2016" name="Mol. Biol. Evol.">
        <title>Comparative Genomics of Early-Diverging Mushroom-Forming Fungi Provides Insights into the Origins of Lignocellulose Decay Capabilities.</title>
        <authorList>
            <person name="Nagy L.G."/>
            <person name="Riley R."/>
            <person name="Tritt A."/>
            <person name="Adam C."/>
            <person name="Daum C."/>
            <person name="Floudas D."/>
            <person name="Sun H."/>
            <person name="Yadav J.S."/>
            <person name="Pangilinan J."/>
            <person name="Larsson K.H."/>
            <person name="Matsuura K."/>
            <person name="Barry K."/>
            <person name="Labutti K."/>
            <person name="Kuo R."/>
            <person name="Ohm R.A."/>
            <person name="Bhattacharya S.S."/>
            <person name="Shirouzu T."/>
            <person name="Yoshinaga Y."/>
            <person name="Martin F.M."/>
            <person name="Grigoriev I.V."/>
            <person name="Hibbett D.S."/>
        </authorList>
    </citation>
    <scope>NUCLEOTIDE SEQUENCE [LARGE SCALE GENOMIC DNA]</scope>
    <source>
        <strain evidence="1 2">HHB12029</strain>
    </source>
</reference>
<dbReference type="EMBL" id="KV426194">
    <property type="protein sequence ID" value="KZV85242.1"/>
    <property type="molecule type" value="Genomic_DNA"/>
</dbReference>
<dbReference type="Gene3D" id="3.80.10.10">
    <property type="entry name" value="Ribonuclease Inhibitor"/>
    <property type="match status" value="1"/>
</dbReference>
<dbReference type="Proteomes" id="UP000077266">
    <property type="component" value="Unassembled WGS sequence"/>
</dbReference>
<gene>
    <name evidence="1" type="ORF">EXIGLDRAFT_841607</name>
</gene>
<protein>
    <recommendedName>
        <fullName evidence="3">F-box domain-containing protein</fullName>
    </recommendedName>
</protein>
<sequence>MSSSAPDLLLDAQQLVIEQLEARAVSAQLAQATAHEKMVAAMNDHELAVATARRAVEAVQEVRRTFSRIVEPMLGPQLVPHPRTQPRTLHALNADVLIEIFSAWNAIQLLPEDGPYSTMHPPAFVAASVSKHWRAVALSMPSLWTDVYLDFRDACFKDLENYLELVTTRARHLALDVHIVNALAHSRSAVIADELMVRLLTRCRTLDISFLDERLDFHDSMLALLQTEMPQLEKAILRLSYDNVKDINRASESHGMLILTLCPKLRILDTGELSLRFIDPKTLPYLESYTTESHLDLDDLVKATRIWQNLTTMEVDSVGTSAIGLFTGVAKIDLPLLEALVCRHSDHPLPSTSPERVPALKRLDIFATEQAWPGFDSFFRHPHLATSLTTLNLSATYDTPIIESWASTIINVINLESLSLREFSELGLVTFFRSWTLTSSLPTKLHDMHVIRCQFTGYSIERFVDWLGKRNTSTIGHSPIKTLRIEQNGSDQPTSDLFPSWMLPRLSQFVEDVSIHDEETYAPAYLGAHSD</sequence>
<proteinExistence type="predicted"/>